<dbReference type="FunFam" id="3.20.20.70:FF:000040">
    <property type="entry name" value="Lipoyl synthase"/>
    <property type="match status" value="1"/>
</dbReference>
<evidence type="ECO:0000256" key="8">
    <source>
        <dbReference type="ARBA" id="ARBA00047326"/>
    </source>
</evidence>
<feature type="binding site" evidence="9">
    <location>
        <position position="57"/>
    </location>
    <ligand>
        <name>[4Fe-4S] cluster</name>
        <dbReference type="ChEBI" id="CHEBI:49883"/>
        <label>1</label>
    </ligand>
</feature>
<dbReference type="NCBIfam" id="NF009544">
    <property type="entry name" value="PRK12928.1"/>
    <property type="match status" value="1"/>
</dbReference>
<evidence type="ECO:0000256" key="3">
    <source>
        <dbReference type="ARBA" id="ARBA00022679"/>
    </source>
</evidence>
<dbReference type="UniPathway" id="UPA00538">
    <property type="reaction ID" value="UER00593"/>
</dbReference>
<name>A0A1Y6K526_9CHLR</name>
<evidence type="ECO:0000256" key="7">
    <source>
        <dbReference type="ARBA" id="ARBA00023014"/>
    </source>
</evidence>
<evidence type="ECO:0000256" key="4">
    <source>
        <dbReference type="ARBA" id="ARBA00022691"/>
    </source>
</evidence>
<dbReference type="InterPro" id="IPR013785">
    <property type="entry name" value="Aldolase_TIM"/>
</dbReference>
<feature type="binding site" evidence="9">
    <location>
        <position position="82"/>
    </location>
    <ligand>
        <name>[4Fe-4S] cluster</name>
        <dbReference type="ChEBI" id="CHEBI:49883"/>
        <label>2</label>
        <note>4Fe-4S-S-AdoMet</note>
    </ligand>
</feature>
<dbReference type="GO" id="GO:0005737">
    <property type="term" value="C:cytoplasm"/>
    <property type="evidence" value="ECO:0007669"/>
    <property type="project" value="UniProtKB-SubCell"/>
</dbReference>
<feature type="domain" description="Radical SAM core" evidence="10">
    <location>
        <begin position="64"/>
        <end position="280"/>
    </location>
</feature>
<dbReference type="HAMAP" id="MF_00206">
    <property type="entry name" value="Lipoyl_synth"/>
    <property type="match status" value="1"/>
</dbReference>
<dbReference type="Gene3D" id="3.20.20.70">
    <property type="entry name" value="Aldolase class I"/>
    <property type="match status" value="1"/>
</dbReference>
<evidence type="ECO:0000313" key="12">
    <source>
        <dbReference type="Proteomes" id="UP000195514"/>
    </source>
</evidence>
<dbReference type="GO" id="GO:0051539">
    <property type="term" value="F:4 iron, 4 sulfur cluster binding"/>
    <property type="evidence" value="ECO:0007669"/>
    <property type="project" value="UniProtKB-UniRule"/>
</dbReference>
<gene>
    <name evidence="9 11" type="primary">lipA</name>
    <name evidence="11" type="ORF">CFX1CAM_1669</name>
</gene>
<dbReference type="InterPro" id="IPR031691">
    <property type="entry name" value="LIAS_N"/>
</dbReference>
<evidence type="ECO:0000259" key="10">
    <source>
        <dbReference type="PROSITE" id="PS51918"/>
    </source>
</evidence>
<dbReference type="PANTHER" id="PTHR10949">
    <property type="entry name" value="LIPOYL SYNTHASE"/>
    <property type="match status" value="1"/>
</dbReference>
<dbReference type="KEGG" id="abat:CFX1CAM_1669"/>
<dbReference type="PIRSF" id="PIRSF005963">
    <property type="entry name" value="Lipoyl_synth"/>
    <property type="match status" value="1"/>
</dbReference>
<dbReference type="InterPro" id="IPR058240">
    <property type="entry name" value="rSAM_sf"/>
</dbReference>
<protein>
    <recommendedName>
        <fullName evidence="9">Lipoyl synthase</fullName>
        <ecNumber evidence="9">2.8.1.8</ecNumber>
    </recommendedName>
    <alternativeName>
        <fullName evidence="9">Lip-syn</fullName>
        <shortName evidence="9">LS</shortName>
    </alternativeName>
    <alternativeName>
        <fullName evidence="9">Lipoate synthase</fullName>
    </alternativeName>
    <alternativeName>
        <fullName evidence="9">Lipoic acid synthase</fullName>
    </alternativeName>
    <alternativeName>
        <fullName evidence="9">Sulfur insertion protein LipA</fullName>
    </alternativeName>
</protein>
<evidence type="ECO:0000256" key="5">
    <source>
        <dbReference type="ARBA" id="ARBA00022723"/>
    </source>
</evidence>
<dbReference type="Proteomes" id="UP000195514">
    <property type="component" value="Chromosome I"/>
</dbReference>
<feature type="binding site" evidence="9">
    <location>
        <position position="291"/>
    </location>
    <ligand>
        <name>[4Fe-4S] cluster</name>
        <dbReference type="ChEBI" id="CHEBI:49883"/>
        <label>1</label>
    </ligand>
</feature>
<dbReference type="Pfam" id="PF16881">
    <property type="entry name" value="LIAS_N"/>
    <property type="match status" value="1"/>
</dbReference>
<keyword evidence="7 9" id="KW-0411">Iron-sulfur</keyword>
<dbReference type="SFLD" id="SFLDF00271">
    <property type="entry name" value="lipoyl_synthase"/>
    <property type="match status" value="1"/>
</dbReference>
<dbReference type="InterPro" id="IPR007197">
    <property type="entry name" value="rSAM"/>
</dbReference>
<feature type="binding site" evidence="9">
    <location>
        <position position="85"/>
    </location>
    <ligand>
        <name>[4Fe-4S] cluster</name>
        <dbReference type="ChEBI" id="CHEBI:49883"/>
        <label>2</label>
        <note>4Fe-4S-S-AdoMet</note>
    </ligand>
</feature>
<proteinExistence type="inferred from homology"/>
<keyword evidence="2 9" id="KW-0963">Cytoplasm</keyword>
<keyword evidence="4 9" id="KW-0949">S-adenosyl-L-methionine</keyword>
<dbReference type="SMART" id="SM00729">
    <property type="entry name" value="Elp3"/>
    <property type="match status" value="1"/>
</dbReference>
<dbReference type="SUPFAM" id="SSF102114">
    <property type="entry name" value="Radical SAM enzymes"/>
    <property type="match status" value="1"/>
</dbReference>
<dbReference type="AlphaFoldDB" id="A0A1Y6K526"/>
<sequence>MSTNPTRNRIDPKVIDTTPVRRPNWIRVRAPNGENYQDLQRLMRSKALHTVCEEAGCPNIGECWGSGTATFLILGDVCTRTCRFCDIKHGRPEFIDWEEPERVAQAVKQMDLRHAVITSVNRDERRDGGAPIFAMIIQRIRQLLPGCSVEVLIPDFKGSVEALRIVMAARPEILNHNVETVPRLFKSVQPQDRYEWSQAIHTAAKQLDPDVLTKAGIMVGLGETFEEVQETMRDLRSWGVDILTIGQYLQPSRRHLPIMRYYTLDEFEALKSFGLEIGFRWVESAPLVRSSYHAMEQVRALSGAHKDLNT</sequence>
<feature type="binding site" evidence="9">
    <location>
        <position position="78"/>
    </location>
    <ligand>
        <name>[4Fe-4S] cluster</name>
        <dbReference type="ChEBI" id="CHEBI:49883"/>
        <label>2</label>
        <note>4Fe-4S-S-AdoMet</note>
    </ligand>
</feature>
<feature type="binding site" evidence="9">
    <location>
        <position position="63"/>
    </location>
    <ligand>
        <name>[4Fe-4S] cluster</name>
        <dbReference type="ChEBI" id="CHEBI:49883"/>
        <label>1</label>
    </ligand>
</feature>
<dbReference type="RefSeq" id="WP_087862556.1">
    <property type="nucleotide sequence ID" value="NZ_LT859958.1"/>
</dbReference>
<evidence type="ECO:0000313" key="11">
    <source>
        <dbReference type="EMBL" id="SMX54734.1"/>
    </source>
</evidence>
<comment type="subcellular location">
    <subcellularLocation>
        <location evidence="9">Cytoplasm</location>
    </subcellularLocation>
</comment>
<keyword evidence="5 9" id="KW-0479">Metal-binding</keyword>
<dbReference type="OrthoDB" id="9787898at2"/>
<comment type="function">
    <text evidence="9">Catalyzes the radical-mediated insertion of two sulfur atoms into the C-6 and C-8 positions of the octanoyl moiety bound to the lipoyl domains of lipoate-dependent enzymes, thereby converting the octanoylated domains into lipoylated derivatives.</text>
</comment>
<comment type="cofactor">
    <cofactor evidence="9">
        <name>[4Fe-4S] cluster</name>
        <dbReference type="ChEBI" id="CHEBI:49883"/>
    </cofactor>
    <text evidence="9">Binds 2 [4Fe-4S] clusters per subunit. One cluster is coordinated with 3 cysteines and an exchangeable S-adenosyl-L-methionine.</text>
</comment>
<dbReference type="InterPro" id="IPR003698">
    <property type="entry name" value="Lipoyl_synth"/>
</dbReference>
<dbReference type="InterPro" id="IPR006638">
    <property type="entry name" value="Elp3/MiaA/NifB-like_rSAM"/>
</dbReference>
<organism evidence="11 12">
    <name type="scientific">Candidatus Brevifilum fermentans</name>
    <dbReference type="NCBI Taxonomy" id="1986204"/>
    <lineage>
        <taxon>Bacteria</taxon>
        <taxon>Bacillati</taxon>
        <taxon>Chloroflexota</taxon>
        <taxon>Anaerolineae</taxon>
        <taxon>Anaerolineales</taxon>
        <taxon>Anaerolineaceae</taxon>
        <taxon>Candidatus Brevifilum</taxon>
    </lineage>
</organism>
<dbReference type="SFLD" id="SFLDG01058">
    <property type="entry name" value="lipoyl_synthase_like"/>
    <property type="match status" value="1"/>
</dbReference>
<dbReference type="SFLD" id="SFLDS00029">
    <property type="entry name" value="Radical_SAM"/>
    <property type="match status" value="1"/>
</dbReference>
<dbReference type="EMBL" id="LT859958">
    <property type="protein sequence ID" value="SMX54734.1"/>
    <property type="molecule type" value="Genomic_DNA"/>
</dbReference>
<dbReference type="NCBIfam" id="NF004019">
    <property type="entry name" value="PRK05481.1"/>
    <property type="match status" value="1"/>
</dbReference>
<keyword evidence="1 9" id="KW-0004">4Fe-4S</keyword>
<reference evidence="12" key="1">
    <citation type="submission" date="2017-05" db="EMBL/GenBank/DDBJ databases">
        <authorList>
            <person name="Kirkegaard R."/>
            <person name="Mcilroy J S."/>
        </authorList>
    </citation>
    <scope>NUCLEOTIDE SEQUENCE [LARGE SCALE GENOMIC DNA]</scope>
</reference>
<evidence type="ECO:0000256" key="6">
    <source>
        <dbReference type="ARBA" id="ARBA00023004"/>
    </source>
</evidence>
<dbReference type="GO" id="GO:0046872">
    <property type="term" value="F:metal ion binding"/>
    <property type="evidence" value="ECO:0007669"/>
    <property type="project" value="UniProtKB-KW"/>
</dbReference>
<dbReference type="PANTHER" id="PTHR10949:SF0">
    <property type="entry name" value="LIPOYL SYNTHASE, MITOCHONDRIAL"/>
    <property type="match status" value="1"/>
</dbReference>
<comment type="pathway">
    <text evidence="9">Protein modification; protein lipoylation via endogenous pathway; protein N(6)-(lipoyl)lysine from octanoyl-[acyl-carrier-protein]: step 2/2.</text>
</comment>
<dbReference type="PROSITE" id="PS51918">
    <property type="entry name" value="RADICAL_SAM"/>
    <property type="match status" value="1"/>
</dbReference>
<keyword evidence="12" id="KW-1185">Reference proteome</keyword>
<dbReference type="Pfam" id="PF04055">
    <property type="entry name" value="Radical_SAM"/>
    <property type="match status" value="1"/>
</dbReference>
<keyword evidence="6 9" id="KW-0408">Iron</keyword>
<evidence type="ECO:0000256" key="1">
    <source>
        <dbReference type="ARBA" id="ARBA00022485"/>
    </source>
</evidence>
<dbReference type="NCBIfam" id="TIGR00510">
    <property type="entry name" value="lipA"/>
    <property type="match status" value="1"/>
</dbReference>
<comment type="catalytic activity">
    <reaction evidence="8 9">
        <text>[[Fe-S] cluster scaffold protein carrying a second [4Fe-4S](2+) cluster] + N(6)-octanoyl-L-lysyl-[protein] + 2 oxidized [2Fe-2S]-[ferredoxin] + 2 S-adenosyl-L-methionine + 4 H(+) = [[Fe-S] cluster scaffold protein] + N(6)-[(R)-dihydrolipoyl]-L-lysyl-[protein] + 4 Fe(3+) + 2 hydrogen sulfide + 2 5'-deoxyadenosine + 2 L-methionine + 2 reduced [2Fe-2S]-[ferredoxin]</text>
        <dbReference type="Rhea" id="RHEA:16585"/>
        <dbReference type="Rhea" id="RHEA-COMP:9928"/>
        <dbReference type="Rhea" id="RHEA-COMP:10000"/>
        <dbReference type="Rhea" id="RHEA-COMP:10001"/>
        <dbReference type="Rhea" id="RHEA-COMP:10475"/>
        <dbReference type="Rhea" id="RHEA-COMP:14568"/>
        <dbReference type="Rhea" id="RHEA-COMP:14569"/>
        <dbReference type="ChEBI" id="CHEBI:15378"/>
        <dbReference type="ChEBI" id="CHEBI:17319"/>
        <dbReference type="ChEBI" id="CHEBI:29034"/>
        <dbReference type="ChEBI" id="CHEBI:29919"/>
        <dbReference type="ChEBI" id="CHEBI:33722"/>
        <dbReference type="ChEBI" id="CHEBI:33737"/>
        <dbReference type="ChEBI" id="CHEBI:33738"/>
        <dbReference type="ChEBI" id="CHEBI:57844"/>
        <dbReference type="ChEBI" id="CHEBI:59789"/>
        <dbReference type="ChEBI" id="CHEBI:78809"/>
        <dbReference type="ChEBI" id="CHEBI:83100"/>
        <dbReference type="EC" id="2.8.1.8"/>
    </reaction>
</comment>
<evidence type="ECO:0000256" key="9">
    <source>
        <dbReference type="HAMAP-Rule" id="MF_00206"/>
    </source>
</evidence>
<accession>A0A1Y6K526</accession>
<dbReference type="GO" id="GO:0009249">
    <property type="term" value="P:protein lipoylation"/>
    <property type="evidence" value="ECO:0007669"/>
    <property type="project" value="UniProtKB-UniRule"/>
</dbReference>
<evidence type="ECO:0000256" key="2">
    <source>
        <dbReference type="ARBA" id="ARBA00022490"/>
    </source>
</evidence>
<dbReference type="GO" id="GO:0016992">
    <property type="term" value="F:lipoate synthase activity"/>
    <property type="evidence" value="ECO:0007669"/>
    <property type="project" value="UniProtKB-UniRule"/>
</dbReference>
<dbReference type="EC" id="2.8.1.8" evidence="9"/>
<comment type="similarity">
    <text evidence="9">Belongs to the radical SAM superfamily. Lipoyl synthase family.</text>
</comment>
<feature type="binding site" evidence="9">
    <location>
        <position position="52"/>
    </location>
    <ligand>
        <name>[4Fe-4S] cluster</name>
        <dbReference type="ChEBI" id="CHEBI:49883"/>
        <label>1</label>
    </ligand>
</feature>
<keyword evidence="3 9" id="KW-0808">Transferase</keyword>